<keyword evidence="1" id="KW-1133">Transmembrane helix</keyword>
<keyword evidence="1" id="KW-0812">Transmembrane</keyword>
<organism evidence="3 4">
    <name type="scientific">Paraliobacillus quinghaiensis</name>
    <dbReference type="NCBI Taxonomy" id="470815"/>
    <lineage>
        <taxon>Bacteria</taxon>
        <taxon>Bacillati</taxon>
        <taxon>Bacillota</taxon>
        <taxon>Bacilli</taxon>
        <taxon>Bacillales</taxon>
        <taxon>Bacillaceae</taxon>
        <taxon>Paraliobacillus</taxon>
    </lineage>
</organism>
<proteinExistence type="predicted"/>
<dbReference type="Proteomes" id="UP000618460">
    <property type="component" value="Unassembled WGS sequence"/>
</dbReference>
<comment type="caution">
    <text evidence="3">The sequence shown here is derived from an EMBL/GenBank/DDBJ whole genome shotgun (WGS) entry which is preliminary data.</text>
</comment>
<dbReference type="RefSeq" id="WP_188618795.1">
    <property type="nucleotide sequence ID" value="NZ_BMLG01000005.1"/>
</dbReference>
<reference evidence="3" key="2">
    <citation type="submission" date="2020-09" db="EMBL/GenBank/DDBJ databases">
        <authorList>
            <person name="Sun Q."/>
            <person name="Zhou Y."/>
        </authorList>
    </citation>
    <scope>NUCLEOTIDE SEQUENCE</scope>
    <source>
        <strain evidence="3">CGMCC 1.6333</strain>
    </source>
</reference>
<protein>
    <recommendedName>
        <fullName evidence="2">SHOCT domain-containing protein</fullName>
    </recommendedName>
</protein>
<keyword evidence="1" id="KW-0472">Membrane</keyword>
<dbReference type="AlphaFoldDB" id="A0A917TMV6"/>
<evidence type="ECO:0000256" key="1">
    <source>
        <dbReference type="SAM" id="Phobius"/>
    </source>
</evidence>
<evidence type="ECO:0000259" key="2">
    <source>
        <dbReference type="Pfam" id="PF09851"/>
    </source>
</evidence>
<dbReference type="InterPro" id="IPR018649">
    <property type="entry name" value="SHOCT"/>
</dbReference>
<evidence type="ECO:0000313" key="3">
    <source>
        <dbReference type="EMBL" id="GGM29404.1"/>
    </source>
</evidence>
<dbReference type="Pfam" id="PF09851">
    <property type="entry name" value="SHOCT"/>
    <property type="match status" value="1"/>
</dbReference>
<keyword evidence="4" id="KW-1185">Reference proteome</keyword>
<reference evidence="3" key="1">
    <citation type="journal article" date="2014" name="Int. J. Syst. Evol. Microbiol.">
        <title>Complete genome sequence of Corynebacterium casei LMG S-19264T (=DSM 44701T), isolated from a smear-ripened cheese.</title>
        <authorList>
            <consortium name="US DOE Joint Genome Institute (JGI-PGF)"/>
            <person name="Walter F."/>
            <person name="Albersmeier A."/>
            <person name="Kalinowski J."/>
            <person name="Ruckert C."/>
        </authorList>
    </citation>
    <scope>NUCLEOTIDE SEQUENCE</scope>
    <source>
        <strain evidence="3">CGMCC 1.6333</strain>
    </source>
</reference>
<evidence type="ECO:0000313" key="4">
    <source>
        <dbReference type="Proteomes" id="UP000618460"/>
    </source>
</evidence>
<feature type="domain" description="SHOCT" evidence="2">
    <location>
        <begin position="53"/>
        <end position="79"/>
    </location>
</feature>
<sequence>MMGLGHGFGMFGFGGGSFMMVLVLLLIGYLVYLGINSQSTGAVNKAQPVASSDAIEIAKSRLAKGEISFEEYEQIKKNIM</sequence>
<name>A0A917TMV6_9BACI</name>
<accession>A0A917TMV6</accession>
<gene>
    <name evidence="3" type="ORF">GCM10011351_14410</name>
</gene>
<dbReference type="EMBL" id="BMLG01000005">
    <property type="protein sequence ID" value="GGM29404.1"/>
    <property type="molecule type" value="Genomic_DNA"/>
</dbReference>
<feature type="transmembrane region" description="Helical" evidence="1">
    <location>
        <begin position="12"/>
        <end position="35"/>
    </location>
</feature>